<accession>A0A1G4S561</accession>
<evidence type="ECO:0000313" key="2">
    <source>
        <dbReference type="EMBL" id="SCW64156.1"/>
    </source>
</evidence>
<protein>
    <submittedName>
        <fullName evidence="2">Methyltransferase, FkbM family</fullName>
    </submittedName>
</protein>
<dbReference type="NCBIfam" id="TIGR01444">
    <property type="entry name" value="fkbM_fam"/>
    <property type="match status" value="1"/>
</dbReference>
<keyword evidence="2" id="KW-0808">Transferase</keyword>
<dbReference type="InterPro" id="IPR006342">
    <property type="entry name" value="FkbM_mtfrase"/>
</dbReference>
<dbReference type="AlphaFoldDB" id="A0A1G4S561"/>
<proteinExistence type="predicted"/>
<dbReference type="STRING" id="260084.SAMN02927928_2429"/>
<dbReference type="SUPFAM" id="SSF53335">
    <property type="entry name" value="S-adenosyl-L-methionine-dependent methyltransferases"/>
    <property type="match status" value="1"/>
</dbReference>
<gene>
    <name evidence="2" type="ORF">SAMN02927928_2429</name>
</gene>
<feature type="domain" description="Methyltransferase FkbM" evidence="1">
    <location>
        <begin position="219"/>
        <end position="359"/>
    </location>
</feature>
<reference evidence="3" key="1">
    <citation type="submission" date="2016-10" db="EMBL/GenBank/DDBJ databases">
        <authorList>
            <person name="Varghese N."/>
            <person name="Submissions S."/>
        </authorList>
    </citation>
    <scope>NUCLEOTIDE SEQUENCE [LARGE SCALE GENOMIC DNA]</scope>
    <source>
        <strain evidence="3">CGMCC 1.3431</strain>
    </source>
</reference>
<dbReference type="EMBL" id="FMTS01000003">
    <property type="protein sequence ID" value="SCW64156.1"/>
    <property type="molecule type" value="Genomic_DNA"/>
</dbReference>
<dbReference type="Proteomes" id="UP000199150">
    <property type="component" value="Unassembled WGS sequence"/>
</dbReference>
<evidence type="ECO:0000313" key="3">
    <source>
        <dbReference type="Proteomes" id="UP000199150"/>
    </source>
</evidence>
<dbReference type="Gene3D" id="3.40.50.150">
    <property type="entry name" value="Vaccinia Virus protein VP39"/>
    <property type="match status" value="1"/>
</dbReference>
<sequence length="385" mass="42541">MTQAAPLLPVALGNLDFNDMEVQTWLKIHAERKATRDVLKHPLILLGAGSVLAQPFVNYTIAHGKVLALIDNARAGQTLHGIPYVGDAALPNLLAKTPEAIGVLCCGSENAIAYFTGAWGERPQPLLSYFDVLSQLPPEAAGHRLGFMPSFSDPDLAMALHEKAKAVFTDALSRQTLDAIMLYRLTWDSRYIAAIARPEKAIYFELEAMPLGEHEILVDGGAYDGDTVRSFSARTKGRYDHIHAFEIDPVNADAFTFKTQEMPNVTLHRVGLWNEKTQMGIEHRPDDGSRISKTSTIMVPLDAMDNLDLGPVSVIKLDVEGAEVQALQGARKLIANHKPKLAISAYHRADDFQTLLDTVSDLRDDYRLTLRHYSPIIYDTVIYAL</sequence>
<dbReference type="Pfam" id="PF05050">
    <property type="entry name" value="Methyltransf_21"/>
    <property type="match status" value="1"/>
</dbReference>
<keyword evidence="2" id="KW-0489">Methyltransferase</keyword>
<organism evidence="2 3">
    <name type="scientific">Asticcacaulis taihuensis</name>
    <dbReference type="NCBI Taxonomy" id="260084"/>
    <lineage>
        <taxon>Bacteria</taxon>
        <taxon>Pseudomonadati</taxon>
        <taxon>Pseudomonadota</taxon>
        <taxon>Alphaproteobacteria</taxon>
        <taxon>Caulobacterales</taxon>
        <taxon>Caulobacteraceae</taxon>
        <taxon>Asticcacaulis</taxon>
    </lineage>
</organism>
<evidence type="ECO:0000259" key="1">
    <source>
        <dbReference type="Pfam" id="PF05050"/>
    </source>
</evidence>
<dbReference type="GO" id="GO:0008168">
    <property type="term" value="F:methyltransferase activity"/>
    <property type="evidence" value="ECO:0007669"/>
    <property type="project" value="UniProtKB-KW"/>
</dbReference>
<dbReference type="OrthoDB" id="7905197at2"/>
<dbReference type="GO" id="GO:0032259">
    <property type="term" value="P:methylation"/>
    <property type="evidence" value="ECO:0007669"/>
    <property type="project" value="UniProtKB-KW"/>
</dbReference>
<keyword evidence="3" id="KW-1185">Reference proteome</keyword>
<dbReference type="InterPro" id="IPR029063">
    <property type="entry name" value="SAM-dependent_MTases_sf"/>
</dbReference>
<dbReference type="RefSeq" id="WP_090648182.1">
    <property type="nucleotide sequence ID" value="NZ_CBCRYE010000001.1"/>
</dbReference>
<name>A0A1G4S561_9CAUL</name>